<reference evidence="2" key="3">
    <citation type="submission" date="2015-04" db="UniProtKB">
        <authorList>
            <consortium name="EnsemblPlants"/>
        </authorList>
    </citation>
    <scope>IDENTIFICATION</scope>
</reference>
<reference evidence="3" key="2">
    <citation type="submission" date="2013-12" db="EMBL/GenBank/DDBJ databases">
        <authorList>
            <person name="Yu Y."/>
            <person name="Lee S."/>
            <person name="de Baynast K."/>
            <person name="Wissotski M."/>
            <person name="Liu L."/>
            <person name="Talag J."/>
            <person name="Goicoechea J."/>
            <person name="Angelova A."/>
            <person name="Jetty R."/>
            <person name="Kudrna D."/>
            <person name="Golser W."/>
            <person name="Rivera L."/>
            <person name="Zhang J."/>
            <person name="Wing R."/>
        </authorList>
    </citation>
    <scope>NUCLEOTIDE SEQUENCE</scope>
</reference>
<feature type="compositionally biased region" description="Polar residues" evidence="1">
    <location>
        <begin position="11"/>
        <end position="20"/>
    </location>
</feature>
<proteinExistence type="predicted"/>
<protein>
    <submittedName>
        <fullName evidence="2">Uncharacterized protein</fullName>
    </submittedName>
</protein>
<feature type="compositionally biased region" description="Polar residues" evidence="1">
    <location>
        <begin position="30"/>
        <end position="41"/>
    </location>
</feature>
<evidence type="ECO:0000256" key="1">
    <source>
        <dbReference type="SAM" id="MobiDB-lite"/>
    </source>
</evidence>
<evidence type="ECO:0000313" key="3">
    <source>
        <dbReference type="Proteomes" id="UP000032180"/>
    </source>
</evidence>
<reference evidence="2 3" key="1">
    <citation type="submission" date="2012-08" db="EMBL/GenBank/DDBJ databases">
        <title>Oryza genome evolution.</title>
        <authorList>
            <person name="Wing R.A."/>
        </authorList>
    </citation>
    <scope>NUCLEOTIDE SEQUENCE</scope>
</reference>
<keyword evidence="3" id="KW-1185">Reference proteome</keyword>
<dbReference type="Proteomes" id="UP000032180">
    <property type="component" value="Chromosome 4"/>
</dbReference>
<dbReference type="AlphaFoldDB" id="A0A0D9WA50"/>
<organism evidence="2 3">
    <name type="scientific">Leersia perrieri</name>
    <dbReference type="NCBI Taxonomy" id="77586"/>
    <lineage>
        <taxon>Eukaryota</taxon>
        <taxon>Viridiplantae</taxon>
        <taxon>Streptophyta</taxon>
        <taxon>Embryophyta</taxon>
        <taxon>Tracheophyta</taxon>
        <taxon>Spermatophyta</taxon>
        <taxon>Magnoliopsida</taxon>
        <taxon>Liliopsida</taxon>
        <taxon>Poales</taxon>
        <taxon>Poaceae</taxon>
        <taxon>BOP clade</taxon>
        <taxon>Oryzoideae</taxon>
        <taxon>Oryzeae</taxon>
        <taxon>Oryzinae</taxon>
        <taxon>Leersia</taxon>
    </lineage>
</organism>
<dbReference type="EnsemblPlants" id="LPERR04G22520.1">
    <property type="protein sequence ID" value="LPERR04G22520.1"/>
    <property type="gene ID" value="LPERR04G22520"/>
</dbReference>
<dbReference type="Gramene" id="LPERR04G22520.1">
    <property type="protein sequence ID" value="LPERR04G22520.1"/>
    <property type="gene ID" value="LPERR04G22520"/>
</dbReference>
<evidence type="ECO:0000313" key="2">
    <source>
        <dbReference type="EnsemblPlants" id="LPERR04G22520.1"/>
    </source>
</evidence>
<feature type="region of interest" description="Disordered" evidence="1">
    <location>
        <begin position="1"/>
        <end position="60"/>
    </location>
</feature>
<dbReference type="HOGENOM" id="CLU_2945019_0_0_1"/>
<accession>A0A0D9WA50</accession>
<name>A0A0D9WA50_9ORYZ</name>
<sequence>MGPLGDRLSKQRTPSTSSEQFFRASEHSRFVSSRSKQSAHSVQRAASKASELPWPTSLPS</sequence>